<evidence type="ECO:0000259" key="8">
    <source>
        <dbReference type="PROSITE" id="PS51379"/>
    </source>
</evidence>
<evidence type="ECO:0000256" key="1">
    <source>
        <dbReference type="ARBA" id="ARBA00022448"/>
    </source>
</evidence>
<evidence type="ECO:0000256" key="5">
    <source>
        <dbReference type="ARBA" id="ARBA00022982"/>
    </source>
</evidence>
<dbReference type="PANTHER" id="PTHR43687">
    <property type="entry name" value="ADENYLYLSULFATE REDUCTASE, BETA SUBUNIT"/>
    <property type="match status" value="1"/>
</dbReference>
<dbReference type="EMBL" id="CP065938">
    <property type="protein sequence ID" value="UWX05614.1"/>
    <property type="molecule type" value="Genomic_DNA"/>
</dbReference>
<evidence type="ECO:0000256" key="7">
    <source>
        <dbReference type="ARBA" id="ARBA00023014"/>
    </source>
</evidence>
<dbReference type="PANTHER" id="PTHR43687:SF6">
    <property type="entry name" value="L-ASPARTATE SEMIALDEHYDE SULFURTRANSFERASE IRON-SULFUR SUBUNIT"/>
    <property type="match status" value="1"/>
</dbReference>
<reference evidence="9" key="1">
    <citation type="submission" date="2020-12" db="EMBL/GenBank/DDBJ databases">
        <title>Taurinivorans muris gen. nov., sp. nov., fundamental and realized metabolic niche of a ubiquitous sulfidogenic bacterium in the murine intestine.</title>
        <authorList>
            <person name="Ye H."/>
            <person name="Hanson B.T."/>
            <person name="Loy A."/>
        </authorList>
    </citation>
    <scope>NUCLEOTIDE SEQUENCE</scope>
    <source>
        <strain evidence="9">LT0009</strain>
    </source>
</reference>
<name>A0ABY5Y0A7_9BACT</name>
<feature type="domain" description="4Fe-4S ferredoxin-type" evidence="8">
    <location>
        <begin position="36"/>
        <end position="65"/>
    </location>
</feature>
<evidence type="ECO:0000256" key="4">
    <source>
        <dbReference type="ARBA" id="ARBA00022737"/>
    </source>
</evidence>
<dbReference type="InterPro" id="IPR017896">
    <property type="entry name" value="4Fe4S_Fe-S-bd"/>
</dbReference>
<dbReference type="Gene3D" id="3.30.70.20">
    <property type="match status" value="2"/>
</dbReference>
<sequence length="66" mass="7106">MSDFDKIIVIDVNECVQCEGCIAECPHDALDIGAGGYLFCIESLCTRCGACIEICPVLAISFDDED</sequence>
<keyword evidence="4" id="KW-0677">Repeat</keyword>
<keyword evidence="3" id="KW-0479">Metal-binding</keyword>
<dbReference type="RefSeq" id="WP_334315199.1">
    <property type="nucleotide sequence ID" value="NZ_CP065938.1"/>
</dbReference>
<dbReference type="SUPFAM" id="SSF54862">
    <property type="entry name" value="4Fe-4S ferredoxins"/>
    <property type="match status" value="1"/>
</dbReference>
<evidence type="ECO:0000256" key="3">
    <source>
        <dbReference type="ARBA" id="ARBA00022723"/>
    </source>
</evidence>
<evidence type="ECO:0000256" key="6">
    <source>
        <dbReference type="ARBA" id="ARBA00023004"/>
    </source>
</evidence>
<keyword evidence="1" id="KW-0813">Transport</keyword>
<keyword evidence="6" id="KW-0408">Iron</keyword>
<keyword evidence="5" id="KW-0249">Electron transport</keyword>
<accession>A0ABY5Y0A7</accession>
<dbReference type="InterPro" id="IPR017900">
    <property type="entry name" value="4Fe4S_Fe_S_CS"/>
</dbReference>
<evidence type="ECO:0000313" key="9">
    <source>
        <dbReference type="EMBL" id="UWX05614.1"/>
    </source>
</evidence>
<gene>
    <name evidence="9" type="ORF">JBF11_09245</name>
</gene>
<keyword evidence="7" id="KW-0411">Iron-sulfur</keyword>
<proteinExistence type="predicted"/>
<protein>
    <submittedName>
        <fullName evidence="9">4Fe-4S binding protein</fullName>
    </submittedName>
</protein>
<keyword evidence="10" id="KW-1185">Reference proteome</keyword>
<dbReference type="PROSITE" id="PS51379">
    <property type="entry name" value="4FE4S_FER_2"/>
    <property type="match status" value="2"/>
</dbReference>
<evidence type="ECO:0000256" key="2">
    <source>
        <dbReference type="ARBA" id="ARBA00022485"/>
    </source>
</evidence>
<feature type="domain" description="4Fe-4S ferredoxin-type" evidence="8">
    <location>
        <begin position="6"/>
        <end position="35"/>
    </location>
</feature>
<dbReference type="PROSITE" id="PS00198">
    <property type="entry name" value="4FE4S_FER_1"/>
    <property type="match status" value="2"/>
</dbReference>
<dbReference type="Pfam" id="PF14697">
    <property type="entry name" value="Fer4_21"/>
    <property type="match status" value="1"/>
</dbReference>
<keyword evidence="2" id="KW-0004">4Fe-4S</keyword>
<dbReference type="Proteomes" id="UP001058120">
    <property type="component" value="Chromosome"/>
</dbReference>
<organism evidence="9 10">
    <name type="scientific">Taurinivorans muris</name>
    <dbReference type="NCBI Taxonomy" id="2787751"/>
    <lineage>
        <taxon>Bacteria</taxon>
        <taxon>Pseudomonadati</taxon>
        <taxon>Thermodesulfobacteriota</taxon>
        <taxon>Desulfovibrionia</taxon>
        <taxon>Desulfovibrionales</taxon>
        <taxon>Desulfovibrionaceae</taxon>
        <taxon>Taurinivorans</taxon>
    </lineage>
</organism>
<evidence type="ECO:0000313" key="10">
    <source>
        <dbReference type="Proteomes" id="UP001058120"/>
    </source>
</evidence>
<dbReference type="InterPro" id="IPR050572">
    <property type="entry name" value="Fe-S_Ferredoxin"/>
</dbReference>